<dbReference type="InterPro" id="IPR007115">
    <property type="entry name" value="6-PTP_synth/QueD"/>
</dbReference>
<dbReference type="GO" id="GO:0046872">
    <property type="term" value="F:metal ion binding"/>
    <property type="evidence" value="ECO:0007669"/>
    <property type="project" value="UniProtKB-KW"/>
</dbReference>
<reference evidence="6" key="1">
    <citation type="submission" date="2020-03" db="EMBL/GenBank/DDBJ databases">
        <title>The deep terrestrial virosphere.</title>
        <authorList>
            <person name="Holmfeldt K."/>
            <person name="Nilsson E."/>
            <person name="Simone D."/>
            <person name="Lopez-Fernandez M."/>
            <person name="Wu X."/>
            <person name="de Brujin I."/>
            <person name="Lundin D."/>
            <person name="Andersson A."/>
            <person name="Bertilsson S."/>
            <person name="Dopson M."/>
        </authorList>
    </citation>
    <scope>NUCLEOTIDE SEQUENCE</scope>
    <source>
        <strain evidence="5">MM171A00907</strain>
        <strain evidence="6">MM171B00424</strain>
    </source>
</reference>
<dbReference type="PANTHER" id="PTHR12589">
    <property type="entry name" value="PYRUVOYL TETRAHYDROBIOPTERIN SYNTHASE"/>
    <property type="match status" value="1"/>
</dbReference>
<sequence>MISICRKFEFHAAHHLPNHEGKCKDVHGHSYILEVEVTGPKSQKGSEIGMIMDFGFLKKIVNDSVLEKLDHKNLNDIWNNPTAEEMIEDIVRWIDLELEKFPSYVERVRLWETSNSYAEWKAE</sequence>
<evidence type="ECO:0000313" key="5">
    <source>
        <dbReference type="EMBL" id="QJA99780.1"/>
    </source>
</evidence>
<dbReference type="PANTHER" id="PTHR12589:SF7">
    <property type="entry name" value="6-PYRUVOYL TETRAHYDROBIOPTERIN SYNTHASE"/>
    <property type="match status" value="1"/>
</dbReference>
<dbReference type="EMBL" id="MT143667">
    <property type="protein sequence ID" value="QJA99780.1"/>
    <property type="molecule type" value="Genomic_DNA"/>
</dbReference>
<dbReference type="InterPro" id="IPR038418">
    <property type="entry name" value="6-PTP_synth/QueD_sf"/>
</dbReference>
<organism evidence="6">
    <name type="scientific">viral metagenome</name>
    <dbReference type="NCBI Taxonomy" id="1070528"/>
    <lineage>
        <taxon>unclassified sequences</taxon>
        <taxon>metagenomes</taxon>
        <taxon>organismal metagenomes</taxon>
    </lineage>
</organism>
<gene>
    <name evidence="5" type="ORF">MM171A00907_0004</name>
    <name evidence="6" type="ORF">MM171B00424_0004</name>
</gene>
<evidence type="ECO:0000256" key="1">
    <source>
        <dbReference type="ARBA" id="ARBA00001947"/>
    </source>
</evidence>
<dbReference type="NCBIfam" id="TIGR03367">
    <property type="entry name" value="queuosine_QueD"/>
    <property type="match status" value="1"/>
</dbReference>
<dbReference type="GO" id="GO:0070497">
    <property type="term" value="F:6-carboxytetrahydropterin synthase activity"/>
    <property type="evidence" value="ECO:0007669"/>
    <property type="project" value="TreeGrafter"/>
</dbReference>
<evidence type="ECO:0000256" key="4">
    <source>
        <dbReference type="ARBA" id="ARBA00023239"/>
    </source>
</evidence>
<proteinExistence type="predicted"/>
<dbReference type="Gene3D" id="3.30.479.10">
    <property type="entry name" value="6-pyruvoyl tetrahydropterin synthase/QueD"/>
    <property type="match status" value="1"/>
</dbReference>
<keyword evidence="4" id="KW-0456">Lyase</keyword>
<dbReference type="Pfam" id="PF01242">
    <property type="entry name" value="PTPS"/>
    <property type="match status" value="1"/>
</dbReference>
<dbReference type="AlphaFoldDB" id="A0A6M3MFW7"/>
<comment type="cofactor">
    <cofactor evidence="1">
        <name>Zn(2+)</name>
        <dbReference type="ChEBI" id="CHEBI:29105"/>
    </cofactor>
</comment>
<name>A0A6M3MFW7_9ZZZZ</name>
<evidence type="ECO:0000256" key="3">
    <source>
        <dbReference type="ARBA" id="ARBA00022833"/>
    </source>
</evidence>
<keyword evidence="2" id="KW-0479">Metal-binding</keyword>
<evidence type="ECO:0000256" key="2">
    <source>
        <dbReference type="ARBA" id="ARBA00022723"/>
    </source>
</evidence>
<dbReference type="EMBL" id="MT143876">
    <property type="protein sequence ID" value="QJB04219.1"/>
    <property type="molecule type" value="Genomic_DNA"/>
</dbReference>
<accession>A0A6M3MFW7</accession>
<dbReference type="PIRSF" id="PIRSF006113">
    <property type="entry name" value="PTP_synth"/>
    <property type="match status" value="1"/>
</dbReference>
<evidence type="ECO:0000313" key="6">
    <source>
        <dbReference type="EMBL" id="QJB04219.1"/>
    </source>
</evidence>
<dbReference type="SUPFAM" id="SSF55620">
    <property type="entry name" value="Tetrahydrobiopterin biosynthesis enzymes-like"/>
    <property type="match status" value="1"/>
</dbReference>
<keyword evidence="3" id="KW-0862">Zinc</keyword>
<protein>
    <submittedName>
        <fullName evidence="6">Putative 6-Pyruvoyl tetrahydrobiopterin synthase</fullName>
    </submittedName>
</protein>